<dbReference type="Gene3D" id="3.20.20.80">
    <property type="entry name" value="Glycosidases"/>
    <property type="match status" value="1"/>
</dbReference>
<dbReference type="Gene3D" id="2.60.40.1180">
    <property type="entry name" value="Golgi alpha-mannosidase II"/>
    <property type="match status" value="1"/>
</dbReference>
<reference evidence="10 11" key="1">
    <citation type="journal article" date="2022" name="Genome Biol. Evol.">
        <title>Host diet, physiology and behaviors set the stage for Lachnospiraceae cladogenesis.</title>
        <authorList>
            <person name="Vera-Ponce De Leon A."/>
            <person name="Schneider M."/>
            <person name="Jahnes B.C."/>
            <person name="Sadowski V."/>
            <person name="Camuy-Velez L.A."/>
            <person name="Duan J."/>
            <person name="Sabree Z.L."/>
        </authorList>
    </citation>
    <scope>NUCLEOTIDE SEQUENCE [LARGE SCALE GENOMIC DNA]</scope>
    <source>
        <strain evidence="10 11">PAL113</strain>
    </source>
</reference>
<evidence type="ECO:0000256" key="3">
    <source>
        <dbReference type="ARBA" id="ARBA00007186"/>
    </source>
</evidence>
<comment type="caution">
    <text evidence="10">The sequence shown here is derived from an EMBL/GenBank/DDBJ whole genome shotgun (WGS) entry which is preliminary data.</text>
</comment>
<dbReference type="PANTHER" id="PTHR43576">
    <property type="entry name" value="ALPHA-L-ARABINOFURANOSIDASE C-RELATED"/>
    <property type="match status" value="1"/>
</dbReference>
<evidence type="ECO:0000313" key="11">
    <source>
        <dbReference type="Proteomes" id="UP001523566"/>
    </source>
</evidence>
<evidence type="ECO:0000259" key="9">
    <source>
        <dbReference type="SMART" id="SM00813"/>
    </source>
</evidence>
<dbReference type="Pfam" id="PF06964">
    <property type="entry name" value="Alpha-L-AF_C"/>
    <property type="match status" value="1"/>
</dbReference>
<evidence type="ECO:0000256" key="8">
    <source>
        <dbReference type="ARBA" id="ARBA00023295"/>
    </source>
</evidence>
<comment type="similarity">
    <text evidence="3">Belongs to the glycosyl hydrolase 51 family.</text>
</comment>
<dbReference type="InterPro" id="IPR017853">
    <property type="entry name" value="GH"/>
</dbReference>
<dbReference type="InterPro" id="IPR055235">
    <property type="entry name" value="ASD1_cat"/>
</dbReference>
<keyword evidence="11" id="KW-1185">Reference proteome</keyword>
<dbReference type="Proteomes" id="UP001523566">
    <property type="component" value="Unassembled WGS sequence"/>
</dbReference>
<dbReference type="InterPro" id="IPR010720">
    <property type="entry name" value="Alpha-L-AF_C"/>
</dbReference>
<feature type="domain" description="Alpha-L-arabinofuranosidase C-terminal" evidence="9">
    <location>
        <begin position="292"/>
        <end position="496"/>
    </location>
</feature>
<organism evidence="10 11">
    <name type="scientific">Aequitasia blattaphilus</name>
    <dbReference type="NCBI Taxonomy" id="2949332"/>
    <lineage>
        <taxon>Bacteria</taxon>
        <taxon>Bacillati</taxon>
        <taxon>Bacillota</taxon>
        <taxon>Clostridia</taxon>
        <taxon>Lachnospirales</taxon>
        <taxon>Lachnospiraceae</taxon>
        <taxon>Aequitasia</taxon>
    </lineage>
</organism>
<dbReference type="PANTHER" id="PTHR43576:SF3">
    <property type="entry name" value="ALPHA-L-ARABINOFURANOSIDASE C"/>
    <property type="match status" value="1"/>
</dbReference>
<evidence type="ECO:0000313" key="10">
    <source>
        <dbReference type="EMBL" id="MCP1103039.1"/>
    </source>
</evidence>
<dbReference type="Pfam" id="PF22848">
    <property type="entry name" value="ASD1_dom"/>
    <property type="match status" value="1"/>
</dbReference>
<keyword evidence="7" id="KW-0119">Carbohydrate metabolism</keyword>
<keyword evidence="8" id="KW-0326">Glycosidase</keyword>
<gene>
    <name evidence="10" type="ORF">NK125_11485</name>
</gene>
<dbReference type="SMART" id="SM00813">
    <property type="entry name" value="Alpha-L-AF_C"/>
    <property type="match status" value="1"/>
</dbReference>
<comment type="pathway">
    <text evidence="2">Glycan metabolism.</text>
</comment>
<dbReference type="EC" id="3.2.1.55" evidence="5"/>
<dbReference type="RefSeq" id="WP_262066826.1">
    <property type="nucleotide sequence ID" value="NZ_JAMXOD010000017.1"/>
</dbReference>
<evidence type="ECO:0000256" key="2">
    <source>
        <dbReference type="ARBA" id="ARBA00004881"/>
    </source>
</evidence>
<evidence type="ECO:0000256" key="7">
    <source>
        <dbReference type="ARBA" id="ARBA00023277"/>
    </source>
</evidence>
<evidence type="ECO:0000256" key="6">
    <source>
        <dbReference type="ARBA" id="ARBA00022801"/>
    </source>
</evidence>
<protein>
    <recommendedName>
        <fullName evidence="5">non-reducing end alpha-L-arabinofuranosidase</fullName>
        <ecNumber evidence="5">3.2.1.55</ecNumber>
    </recommendedName>
</protein>
<comment type="subunit">
    <text evidence="4">Homohexamer; trimer of dimers.</text>
</comment>
<dbReference type="SUPFAM" id="SSF51445">
    <property type="entry name" value="(Trans)glycosidases"/>
    <property type="match status" value="1"/>
</dbReference>
<dbReference type="SUPFAM" id="SSF51011">
    <property type="entry name" value="Glycosyl hydrolase domain"/>
    <property type="match status" value="1"/>
</dbReference>
<keyword evidence="6" id="KW-0378">Hydrolase</keyword>
<accession>A0ABT1EB28</accession>
<sequence length="505" mass="57705">MQKKAKMVIDKEFTVAEIDKRIYGSFIEHLGRAVYDGLYQPGNPLSDEDGFRKDVIELVKELDVPIIRYPGGNFVSNFDWQDSVGPVDKRPKRLELAWRSMETNEVGLNEFSKWTNKVNSEMMMAVNLGTKGIEEACNLLEYCNYEGGTKYSNMRIAHGYKEPHKVKVWCLGNEMDGDWQLGHKTMDEYGRIAEETGKAMKLIDPSIELVACGSSNREMPTFPQWEATTLDYAYEHIDYLSLHQYYGNEANDTADFLAKSDDMEDFIKSVIATCDYIKAKKRSKKKINLSFDEWNVWYHSRSVEFDTVQNHPWQIAPPILEDIYNFEDALLVGLMLIVFMKNADRVKIGCLAQLVNVIAPIMTDQNGGAAWKQTIYYPFLHASKYGRGTVLMPIINTPVHDTLQHENISDIESITVLNEEKGEVTIFAVNRNLEDDIELTTDIRGLEGYKLAEHIVLENSDFKAYNSAGEQVVSPKTVERSKIDKGYMTSVLNKATWNVIRMVKL</sequence>
<name>A0ABT1EB28_9FIRM</name>
<dbReference type="EMBL" id="JAMZFW010000017">
    <property type="protein sequence ID" value="MCP1103039.1"/>
    <property type="molecule type" value="Genomic_DNA"/>
</dbReference>
<evidence type="ECO:0000256" key="1">
    <source>
        <dbReference type="ARBA" id="ARBA00001462"/>
    </source>
</evidence>
<proteinExistence type="inferred from homology"/>
<dbReference type="InterPro" id="IPR013780">
    <property type="entry name" value="Glyco_hydro_b"/>
</dbReference>
<evidence type="ECO:0000256" key="5">
    <source>
        <dbReference type="ARBA" id="ARBA00012670"/>
    </source>
</evidence>
<evidence type="ECO:0000256" key="4">
    <source>
        <dbReference type="ARBA" id="ARBA00011165"/>
    </source>
</evidence>
<comment type="catalytic activity">
    <reaction evidence="1">
        <text>Hydrolysis of terminal non-reducing alpha-L-arabinofuranoside residues in alpha-L-arabinosides.</text>
        <dbReference type="EC" id="3.2.1.55"/>
    </reaction>
</comment>